<dbReference type="Pfam" id="PF03712">
    <property type="entry name" value="Cu2_monoox_C"/>
    <property type="match status" value="1"/>
</dbReference>
<comment type="caution">
    <text evidence="7">The sequence shown here is derived from an EMBL/GenBank/DDBJ whole genome shotgun (WGS) entry which is preliminary data.</text>
</comment>
<reference evidence="7 8" key="1">
    <citation type="journal article" date="2017" name="Nat. Ecol. Evol.">
        <title>Scallop genome provides insights into evolution of bilaterian karyotype and development.</title>
        <authorList>
            <person name="Wang S."/>
            <person name="Zhang J."/>
            <person name="Jiao W."/>
            <person name="Li J."/>
            <person name="Xun X."/>
            <person name="Sun Y."/>
            <person name="Guo X."/>
            <person name="Huan P."/>
            <person name="Dong B."/>
            <person name="Zhang L."/>
            <person name="Hu X."/>
            <person name="Sun X."/>
            <person name="Wang J."/>
            <person name="Zhao C."/>
            <person name="Wang Y."/>
            <person name="Wang D."/>
            <person name="Huang X."/>
            <person name="Wang R."/>
            <person name="Lv J."/>
            <person name="Li Y."/>
            <person name="Zhang Z."/>
            <person name="Liu B."/>
            <person name="Lu W."/>
            <person name="Hui Y."/>
            <person name="Liang J."/>
            <person name="Zhou Z."/>
            <person name="Hou R."/>
            <person name="Li X."/>
            <person name="Liu Y."/>
            <person name="Li H."/>
            <person name="Ning X."/>
            <person name="Lin Y."/>
            <person name="Zhao L."/>
            <person name="Xing Q."/>
            <person name="Dou J."/>
            <person name="Li Y."/>
            <person name="Mao J."/>
            <person name="Guo H."/>
            <person name="Dou H."/>
            <person name="Li T."/>
            <person name="Mu C."/>
            <person name="Jiang W."/>
            <person name="Fu Q."/>
            <person name="Fu X."/>
            <person name="Miao Y."/>
            <person name="Liu J."/>
            <person name="Yu Q."/>
            <person name="Li R."/>
            <person name="Liao H."/>
            <person name="Li X."/>
            <person name="Kong Y."/>
            <person name="Jiang Z."/>
            <person name="Chourrout D."/>
            <person name="Li R."/>
            <person name="Bao Z."/>
        </authorList>
    </citation>
    <scope>NUCLEOTIDE SEQUENCE [LARGE SCALE GENOMIC DNA]</scope>
    <source>
        <strain evidence="7 8">PY_sf001</strain>
    </source>
</reference>
<evidence type="ECO:0000259" key="6">
    <source>
        <dbReference type="Pfam" id="PF03712"/>
    </source>
</evidence>
<evidence type="ECO:0000256" key="4">
    <source>
        <dbReference type="SAM" id="SignalP"/>
    </source>
</evidence>
<feature type="chain" id="PRO_5012397228" evidence="4">
    <location>
        <begin position="20"/>
        <end position="360"/>
    </location>
</feature>
<dbReference type="OrthoDB" id="10044505at2759"/>
<proteinExistence type="predicted"/>
<dbReference type="GO" id="GO:0016715">
    <property type="term" value="F:oxidoreductase activity, acting on paired donors, with incorporation or reduction of molecular oxygen, reduced ascorbate as one donor, and incorporation of one atom of oxygen"/>
    <property type="evidence" value="ECO:0007669"/>
    <property type="project" value="InterPro"/>
</dbReference>
<dbReference type="InterPro" id="IPR014784">
    <property type="entry name" value="Cu2_ascorb_mOase-like_C"/>
</dbReference>
<keyword evidence="1 4" id="KW-0732">Signal</keyword>
<dbReference type="GO" id="GO:0005507">
    <property type="term" value="F:copper ion binding"/>
    <property type="evidence" value="ECO:0007669"/>
    <property type="project" value="InterPro"/>
</dbReference>
<evidence type="ECO:0000259" key="5">
    <source>
        <dbReference type="Pfam" id="PF01082"/>
    </source>
</evidence>
<dbReference type="Proteomes" id="UP000242188">
    <property type="component" value="Unassembled WGS sequence"/>
</dbReference>
<dbReference type="InterPro" id="IPR008977">
    <property type="entry name" value="PHM/PNGase_F_dom_sf"/>
</dbReference>
<keyword evidence="7" id="KW-0503">Monooxygenase</keyword>
<keyword evidence="7" id="KW-0560">Oxidoreductase</keyword>
<keyword evidence="2" id="KW-1015">Disulfide bond</keyword>
<evidence type="ECO:0000313" key="7">
    <source>
        <dbReference type="EMBL" id="OWF38813.1"/>
    </source>
</evidence>
<evidence type="ECO:0000256" key="3">
    <source>
        <dbReference type="ARBA" id="ARBA00023180"/>
    </source>
</evidence>
<organism evidence="7 8">
    <name type="scientific">Mizuhopecten yessoensis</name>
    <name type="common">Japanese scallop</name>
    <name type="synonym">Patinopecten yessoensis</name>
    <dbReference type="NCBI Taxonomy" id="6573"/>
    <lineage>
        <taxon>Eukaryota</taxon>
        <taxon>Metazoa</taxon>
        <taxon>Spiralia</taxon>
        <taxon>Lophotrochozoa</taxon>
        <taxon>Mollusca</taxon>
        <taxon>Bivalvia</taxon>
        <taxon>Autobranchia</taxon>
        <taxon>Pteriomorphia</taxon>
        <taxon>Pectinida</taxon>
        <taxon>Pectinoidea</taxon>
        <taxon>Pectinidae</taxon>
        <taxon>Mizuhopecten</taxon>
    </lineage>
</organism>
<keyword evidence="3" id="KW-0325">Glycoprotein</keyword>
<name>A0A210PQP5_MIZYE</name>
<dbReference type="Gene3D" id="2.60.120.230">
    <property type="match status" value="1"/>
</dbReference>
<feature type="domain" description="Copper type II ascorbate-dependent monooxygenase N-terminal" evidence="5">
    <location>
        <begin position="61"/>
        <end position="157"/>
    </location>
</feature>
<dbReference type="AlphaFoldDB" id="A0A210PQP5"/>
<sequence length="360" mass="40791">MMTGSVVLVVFVCARAVLGLPYLRKADHYNDSGPLLKLPDLNKEVYYQHMKLPLRTFVGEKKIEYGCSAFPLKADEYIVEYLPIGERDDVYHITVDVCDVPYDEAPIWECVDPTHVCKDHKREFLYSWTNGAPGWTLPENTGIYTGNKPRYVIIQVHGRDDISEERVSDFAHMRLKIRTTRPRLAAAVSRYAGTGSIPPHVENFTVDTACVWNRTTPTPILAYGIHTHGRGVALSGYIVRKGKWIEIGRGDPVYPLTMFDITERNIWLQPGDVVATRCTYRNTGNTRIQMGFNHVNEMCNYFLYYGVSSDSIAEAKSLACSREGGGWDQLFDNIPADASDPSGDTEQSRFVKKYHLTRSY</sequence>
<dbReference type="PANTHER" id="PTHR10680">
    <property type="entry name" value="PEPTIDYL-GLYCINE ALPHA-AMIDATING MONOOXYGENASE"/>
    <property type="match status" value="1"/>
</dbReference>
<feature type="domain" description="Copper type II ascorbate-dependent monooxygenase C-terminal" evidence="6">
    <location>
        <begin position="189"/>
        <end position="306"/>
    </location>
</feature>
<dbReference type="SUPFAM" id="SSF49742">
    <property type="entry name" value="PHM/PNGase F"/>
    <property type="match status" value="2"/>
</dbReference>
<gene>
    <name evidence="7" type="ORF">KP79_PYT16697</name>
</gene>
<keyword evidence="8" id="KW-1185">Reference proteome</keyword>
<evidence type="ECO:0000256" key="1">
    <source>
        <dbReference type="ARBA" id="ARBA00022729"/>
    </source>
</evidence>
<dbReference type="InterPro" id="IPR000323">
    <property type="entry name" value="Cu2_ascorb_mOase_N"/>
</dbReference>
<evidence type="ECO:0000256" key="2">
    <source>
        <dbReference type="ARBA" id="ARBA00023157"/>
    </source>
</evidence>
<accession>A0A210PQP5</accession>
<dbReference type="InterPro" id="IPR024548">
    <property type="entry name" value="Cu2_monoox_C"/>
</dbReference>
<dbReference type="Pfam" id="PF01082">
    <property type="entry name" value="Cu2_monooxygen"/>
    <property type="match status" value="1"/>
</dbReference>
<dbReference type="EMBL" id="NEDP02005554">
    <property type="protein sequence ID" value="OWF38813.1"/>
    <property type="molecule type" value="Genomic_DNA"/>
</dbReference>
<dbReference type="InterPro" id="IPR036939">
    <property type="entry name" value="Cu2_ascorb_mOase_N_sf"/>
</dbReference>
<dbReference type="Gene3D" id="2.60.120.310">
    <property type="entry name" value="Copper type II, ascorbate-dependent monooxygenase, N-terminal domain"/>
    <property type="match status" value="1"/>
</dbReference>
<feature type="signal peptide" evidence="4">
    <location>
        <begin position="1"/>
        <end position="19"/>
    </location>
</feature>
<dbReference type="PANTHER" id="PTHR10680:SF38">
    <property type="entry name" value="BLL1368 PROTEIN"/>
    <property type="match status" value="1"/>
</dbReference>
<evidence type="ECO:0000313" key="8">
    <source>
        <dbReference type="Proteomes" id="UP000242188"/>
    </source>
</evidence>
<protein>
    <submittedName>
        <fullName evidence="7">Peptidyl-glycine alpha-amidating monooxygenase B</fullName>
    </submittedName>
</protein>